<protein>
    <recommendedName>
        <fullName evidence="2 6">Carbonic anhydrase</fullName>
        <ecNumber evidence="2 6">4.2.1.1</ecNumber>
    </recommendedName>
</protein>
<dbReference type="GO" id="GO:0005737">
    <property type="term" value="C:cytoplasm"/>
    <property type="evidence" value="ECO:0007669"/>
    <property type="project" value="TreeGrafter"/>
</dbReference>
<dbReference type="Proteomes" id="UP001152888">
    <property type="component" value="Unassembled WGS sequence"/>
</dbReference>
<keyword evidence="4 6" id="KW-0862">Zinc</keyword>
<dbReference type="OrthoDB" id="429145at2759"/>
<evidence type="ECO:0000256" key="1">
    <source>
        <dbReference type="ARBA" id="ARBA00010718"/>
    </source>
</evidence>
<keyword evidence="9" id="KW-1185">Reference proteome</keyword>
<comment type="similarity">
    <text evidence="1 6">Belongs to the alpha-carbonic anhydrase family.</text>
</comment>
<dbReference type="Pfam" id="PF00194">
    <property type="entry name" value="Carb_anhydrase"/>
    <property type="match status" value="1"/>
</dbReference>
<comment type="caution">
    <text evidence="8">The sequence shown here is derived from an EMBL/GenBank/DDBJ whole genome shotgun (WGS) entry which is preliminary data.</text>
</comment>
<feature type="chain" id="PRO_5040544358" description="Carbonic anhydrase" evidence="6">
    <location>
        <begin position="24"/>
        <end position="299"/>
    </location>
</feature>
<dbReference type="InterPro" id="IPR036398">
    <property type="entry name" value="CA_dom_sf"/>
</dbReference>
<dbReference type="PROSITE" id="PS00162">
    <property type="entry name" value="ALPHA_CA_1"/>
    <property type="match status" value="1"/>
</dbReference>
<evidence type="ECO:0000313" key="9">
    <source>
        <dbReference type="Proteomes" id="UP001152888"/>
    </source>
</evidence>
<reference evidence="8" key="1">
    <citation type="submission" date="2022-03" db="EMBL/GenBank/DDBJ databases">
        <authorList>
            <person name="Sayadi A."/>
        </authorList>
    </citation>
    <scope>NUCLEOTIDE SEQUENCE</scope>
</reference>
<dbReference type="EC" id="4.2.1.1" evidence="2 6"/>
<evidence type="ECO:0000313" key="8">
    <source>
        <dbReference type="EMBL" id="CAH1995531.1"/>
    </source>
</evidence>
<name>A0A9P0PQV1_ACAOB</name>
<comment type="function">
    <text evidence="6">Reversible hydration of carbon dioxide.</text>
</comment>
<dbReference type="GO" id="GO:0004089">
    <property type="term" value="F:carbonate dehydratase activity"/>
    <property type="evidence" value="ECO:0007669"/>
    <property type="project" value="UniProtKB-UniRule"/>
</dbReference>
<dbReference type="SUPFAM" id="SSF51069">
    <property type="entry name" value="Carbonic anhydrase"/>
    <property type="match status" value="1"/>
</dbReference>
<keyword evidence="5" id="KW-0325">Glycoprotein</keyword>
<keyword evidence="6" id="KW-0732">Signal</keyword>
<dbReference type="CDD" id="cd00326">
    <property type="entry name" value="alpha_CA"/>
    <property type="match status" value="1"/>
</dbReference>
<dbReference type="InterPro" id="IPR023561">
    <property type="entry name" value="Carbonic_anhydrase_a-class"/>
</dbReference>
<keyword evidence="3 6" id="KW-0479">Metal-binding</keyword>
<comment type="catalytic activity">
    <reaction evidence="6">
        <text>hydrogencarbonate + H(+) = CO2 + H2O</text>
        <dbReference type="Rhea" id="RHEA:10748"/>
        <dbReference type="ChEBI" id="CHEBI:15377"/>
        <dbReference type="ChEBI" id="CHEBI:15378"/>
        <dbReference type="ChEBI" id="CHEBI:16526"/>
        <dbReference type="ChEBI" id="CHEBI:17544"/>
        <dbReference type="EC" id="4.2.1.1"/>
    </reaction>
</comment>
<evidence type="ECO:0000256" key="6">
    <source>
        <dbReference type="RuleBase" id="RU367011"/>
    </source>
</evidence>
<comment type="cofactor">
    <cofactor evidence="6">
        <name>Zn(2+)</name>
        <dbReference type="ChEBI" id="CHEBI:29105"/>
    </cofactor>
</comment>
<evidence type="ECO:0000256" key="4">
    <source>
        <dbReference type="ARBA" id="ARBA00022833"/>
    </source>
</evidence>
<sequence>MVVRRILFGAAVLLSVNFVPGYTQDFGYDGTSGPNFWGKTFHNCVGKHQSPIDIELTDVKVKKFPPLKFENFDMALEKVILKNNGHTVVLTVAEGQLPSVSGGPLEGTYLFAQLHFHWGKNDLEGSENLINNHSFPLELHMVFYKSSYNDFLHAANHSDGLTVLSYLFEAVESENHRYDKFEEELVKVQNLGATAEVHDFVPVQQFIIDDKDAYFTYLGSLTTPPCSEVVIWIEFRQTVPLSHDQIQTFRQLSGTHGRLEHNFRPIQPLFDRVIYMNSGSYTYIKYTAFLLTILGIMCQ</sequence>
<dbReference type="AlphaFoldDB" id="A0A9P0PQV1"/>
<feature type="signal peptide" evidence="6">
    <location>
        <begin position="1"/>
        <end position="23"/>
    </location>
</feature>
<accession>A0A9P0PQV1</accession>
<dbReference type="PANTHER" id="PTHR18952">
    <property type="entry name" value="CARBONIC ANHYDRASE"/>
    <property type="match status" value="1"/>
</dbReference>
<dbReference type="GO" id="GO:0008270">
    <property type="term" value="F:zinc ion binding"/>
    <property type="evidence" value="ECO:0007669"/>
    <property type="project" value="UniProtKB-UniRule"/>
</dbReference>
<dbReference type="EMBL" id="CAKOFQ010007230">
    <property type="protein sequence ID" value="CAH1995531.1"/>
    <property type="molecule type" value="Genomic_DNA"/>
</dbReference>
<dbReference type="InterPro" id="IPR001148">
    <property type="entry name" value="CA_dom"/>
</dbReference>
<dbReference type="SMART" id="SM01057">
    <property type="entry name" value="Carb_anhydrase"/>
    <property type="match status" value="1"/>
</dbReference>
<dbReference type="FunFam" id="3.10.200.10:FF:000003">
    <property type="entry name" value="Carbonic anhydrase 12"/>
    <property type="match status" value="1"/>
</dbReference>
<evidence type="ECO:0000256" key="5">
    <source>
        <dbReference type="ARBA" id="ARBA00023180"/>
    </source>
</evidence>
<dbReference type="PROSITE" id="PS51144">
    <property type="entry name" value="ALPHA_CA_2"/>
    <property type="match status" value="1"/>
</dbReference>
<dbReference type="PANTHER" id="PTHR18952:SF124">
    <property type="entry name" value="CARBONIC ANHYDRASE 7"/>
    <property type="match status" value="1"/>
</dbReference>
<feature type="domain" description="Alpha-carbonic anhydrase" evidence="7">
    <location>
        <begin position="24"/>
        <end position="278"/>
    </location>
</feature>
<proteinExistence type="inferred from homology"/>
<dbReference type="Gene3D" id="3.10.200.10">
    <property type="entry name" value="Alpha carbonic anhydrase"/>
    <property type="match status" value="1"/>
</dbReference>
<keyword evidence="6" id="KW-0456">Lyase</keyword>
<dbReference type="InterPro" id="IPR018338">
    <property type="entry name" value="Carbonic_anhydrase_a-class_CS"/>
</dbReference>
<organism evidence="8 9">
    <name type="scientific">Acanthoscelides obtectus</name>
    <name type="common">Bean weevil</name>
    <name type="synonym">Bruchus obtectus</name>
    <dbReference type="NCBI Taxonomy" id="200917"/>
    <lineage>
        <taxon>Eukaryota</taxon>
        <taxon>Metazoa</taxon>
        <taxon>Ecdysozoa</taxon>
        <taxon>Arthropoda</taxon>
        <taxon>Hexapoda</taxon>
        <taxon>Insecta</taxon>
        <taxon>Pterygota</taxon>
        <taxon>Neoptera</taxon>
        <taxon>Endopterygota</taxon>
        <taxon>Coleoptera</taxon>
        <taxon>Polyphaga</taxon>
        <taxon>Cucujiformia</taxon>
        <taxon>Chrysomeloidea</taxon>
        <taxon>Chrysomelidae</taxon>
        <taxon>Bruchinae</taxon>
        <taxon>Bruchini</taxon>
        <taxon>Acanthoscelides</taxon>
    </lineage>
</organism>
<evidence type="ECO:0000256" key="2">
    <source>
        <dbReference type="ARBA" id="ARBA00012925"/>
    </source>
</evidence>
<evidence type="ECO:0000259" key="7">
    <source>
        <dbReference type="PROSITE" id="PS51144"/>
    </source>
</evidence>
<gene>
    <name evidence="8" type="ORF">ACAOBT_LOCUS22662</name>
</gene>
<evidence type="ECO:0000256" key="3">
    <source>
        <dbReference type="ARBA" id="ARBA00022723"/>
    </source>
</evidence>